<dbReference type="SUPFAM" id="SSF52058">
    <property type="entry name" value="L domain-like"/>
    <property type="match status" value="1"/>
</dbReference>
<accession>A0AAD6YHE4</accession>
<organism evidence="2 3">
    <name type="scientific">Mycena pura</name>
    <dbReference type="NCBI Taxonomy" id="153505"/>
    <lineage>
        <taxon>Eukaryota</taxon>
        <taxon>Fungi</taxon>
        <taxon>Dikarya</taxon>
        <taxon>Basidiomycota</taxon>
        <taxon>Agaricomycotina</taxon>
        <taxon>Agaricomycetes</taxon>
        <taxon>Agaricomycetidae</taxon>
        <taxon>Agaricales</taxon>
        <taxon>Marasmiineae</taxon>
        <taxon>Mycenaceae</taxon>
        <taxon>Mycena</taxon>
    </lineage>
</organism>
<evidence type="ECO:0000313" key="2">
    <source>
        <dbReference type="EMBL" id="KAJ7210125.1"/>
    </source>
</evidence>
<evidence type="ECO:0000256" key="1">
    <source>
        <dbReference type="SAM" id="MobiDB-lite"/>
    </source>
</evidence>
<gene>
    <name evidence="2" type="ORF">GGX14DRAFT_626475</name>
</gene>
<protein>
    <submittedName>
        <fullName evidence="2">Uncharacterized protein</fullName>
    </submittedName>
</protein>
<evidence type="ECO:0000313" key="3">
    <source>
        <dbReference type="Proteomes" id="UP001219525"/>
    </source>
</evidence>
<reference evidence="2" key="1">
    <citation type="submission" date="2023-03" db="EMBL/GenBank/DDBJ databases">
        <title>Massive genome expansion in bonnet fungi (Mycena s.s.) driven by repeated elements and novel gene families across ecological guilds.</title>
        <authorList>
            <consortium name="Lawrence Berkeley National Laboratory"/>
            <person name="Harder C.B."/>
            <person name="Miyauchi S."/>
            <person name="Viragh M."/>
            <person name="Kuo A."/>
            <person name="Thoen E."/>
            <person name="Andreopoulos B."/>
            <person name="Lu D."/>
            <person name="Skrede I."/>
            <person name="Drula E."/>
            <person name="Henrissat B."/>
            <person name="Morin E."/>
            <person name="Kohler A."/>
            <person name="Barry K."/>
            <person name="LaButti K."/>
            <person name="Morin E."/>
            <person name="Salamov A."/>
            <person name="Lipzen A."/>
            <person name="Mereny Z."/>
            <person name="Hegedus B."/>
            <person name="Baldrian P."/>
            <person name="Stursova M."/>
            <person name="Weitz H."/>
            <person name="Taylor A."/>
            <person name="Grigoriev I.V."/>
            <person name="Nagy L.G."/>
            <person name="Martin F."/>
            <person name="Kauserud H."/>
        </authorList>
    </citation>
    <scope>NUCLEOTIDE SEQUENCE</scope>
    <source>
        <strain evidence="2">9144</strain>
    </source>
</reference>
<dbReference type="AlphaFoldDB" id="A0AAD6YHE4"/>
<dbReference type="Proteomes" id="UP001219525">
    <property type="component" value="Unassembled WGS sequence"/>
</dbReference>
<sequence length="726" mass="81095">MSDNSLPDEIISEILSPALKVADDVFSDTSRVSPFSNYSESTSAYLLVCKSWLRVATPLLYHVVVLRSKAQAKALAGALSMNNALGQFIKKLRVEGGYGLPMHTILQSAPHVSDLYLSFEIFSSDNTSGLCKGLQLINPTRLILQDKSYHPLKNKMLLKLVDAVAQALPKWDRLSVFDCPYYGGERVRSFVGPLVKAKRLHTILIPTARSARWAYQSFKGCPLRAIKIKEPVATWDLRSVDFVDDPTLKTLVRYTTRASVSRTSAQESYPGELSIAPSLNPFFIPMSATSKEVQDKVWSRVLYFAMSIPERLEDPGWKGIIRGLRLLMVSKTFHKLCLPHYYTHVVLRDTPSASKLVSVLSHHPSLAADIRTISVSLVSDGEYNFYSDDEMLADTETSEGSSADAGERSSWGSGAGTILRANDKPTADPMLAILSKTSGLLRLSTRLKGVTMDGFLYYDGYGLEEPISWDAFVAAAECSGTTLRECSVRIAAQRRASPAVFKDLTGLLTLVWKCNASFLCDRAVIPVDGLPSLQELQILQTDESFMTVLSLMKLTSLRRVNFSCDAASERFLRAHGADLHELDIPLSSVQDIGVCIFDLCPNLRSLALSWKDYSTAIFDEAPPNKNEFLPRKSATSLTNLKFLLPYHFRVKDTNTQWERFFETFSAKSLPSLSEIQLTCIDWPTTEREINKSCWVRIAEDLLKRNLILTDKLGKKWRPRLKANGRR</sequence>
<dbReference type="Gene3D" id="3.80.10.10">
    <property type="entry name" value="Ribonuclease Inhibitor"/>
    <property type="match status" value="1"/>
</dbReference>
<dbReference type="InterPro" id="IPR032675">
    <property type="entry name" value="LRR_dom_sf"/>
</dbReference>
<feature type="region of interest" description="Disordered" evidence="1">
    <location>
        <begin position="396"/>
        <end position="416"/>
    </location>
</feature>
<proteinExistence type="predicted"/>
<comment type="caution">
    <text evidence="2">The sequence shown here is derived from an EMBL/GenBank/DDBJ whole genome shotgun (WGS) entry which is preliminary data.</text>
</comment>
<dbReference type="EMBL" id="JARJCW010000029">
    <property type="protein sequence ID" value="KAJ7210125.1"/>
    <property type="molecule type" value="Genomic_DNA"/>
</dbReference>
<keyword evidence="3" id="KW-1185">Reference proteome</keyword>
<name>A0AAD6YHE4_9AGAR</name>